<evidence type="ECO:0000256" key="6">
    <source>
        <dbReference type="ARBA" id="ARBA00023136"/>
    </source>
</evidence>
<evidence type="ECO:0000256" key="5">
    <source>
        <dbReference type="ARBA" id="ARBA00022989"/>
    </source>
</evidence>
<evidence type="ECO:0000256" key="1">
    <source>
        <dbReference type="ARBA" id="ARBA00004651"/>
    </source>
</evidence>
<evidence type="ECO:0000256" key="2">
    <source>
        <dbReference type="ARBA" id="ARBA00006448"/>
    </source>
</evidence>
<proteinExistence type="inferred from homology"/>
<evidence type="ECO:0000256" key="3">
    <source>
        <dbReference type="ARBA" id="ARBA00022475"/>
    </source>
</evidence>
<name>A0A0N8NTW9_9CLOT</name>
<dbReference type="PANTHER" id="PTHR34582:SF7">
    <property type="entry name" value="UPF0702 TRANSMEMBRANE PROTEIN YDFS"/>
    <property type="match status" value="1"/>
</dbReference>
<dbReference type="OrthoDB" id="1682423at2"/>
<organism evidence="9 10">
    <name type="scientific">Oxobacter pfennigii</name>
    <dbReference type="NCBI Taxonomy" id="36849"/>
    <lineage>
        <taxon>Bacteria</taxon>
        <taxon>Bacillati</taxon>
        <taxon>Bacillota</taxon>
        <taxon>Clostridia</taxon>
        <taxon>Eubacteriales</taxon>
        <taxon>Clostridiaceae</taxon>
        <taxon>Oxobacter</taxon>
    </lineage>
</organism>
<keyword evidence="5 7" id="KW-1133">Transmembrane helix</keyword>
<comment type="caution">
    <text evidence="9">The sequence shown here is derived from an EMBL/GenBank/DDBJ whole genome shotgun (WGS) entry which is preliminary data.</text>
</comment>
<keyword evidence="3" id="KW-1003">Cell membrane</keyword>
<feature type="transmembrane region" description="Helical" evidence="7">
    <location>
        <begin position="7"/>
        <end position="24"/>
    </location>
</feature>
<accession>A0A0N8NTW9</accession>
<dbReference type="RefSeq" id="WP_054873611.1">
    <property type="nucleotide sequence ID" value="NZ_LKET01000016.1"/>
</dbReference>
<evidence type="ECO:0000259" key="8">
    <source>
        <dbReference type="Pfam" id="PF04239"/>
    </source>
</evidence>
<dbReference type="PATRIC" id="fig|36849.3.peg.511"/>
<dbReference type="GO" id="GO:0005886">
    <property type="term" value="C:plasma membrane"/>
    <property type="evidence" value="ECO:0007669"/>
    <property type="project" value="UniProtKB-SubCell"/>
</dbReference>
<feature type="domain" description="YetF C-terminal" evidence="8">
    <location>
        <begin position="81"/>
        <end position="213"/>
    </location>
</feature>
<dbReference type="PANTHER" id="PTHR34582">
    <property type="entry name" value="UPF0702 TRANSMEMBRANE PROTEIN YCAP"/>
    <property type="match status" value="1"/>
</dbReference>
<evidence type="ECO:0000256" key="7">
    <source>
        <dbReference type="SAM" id="Phobius"/>
    </source>
</evidence>
<dbReference type="InterPro" id="IPR023090">
    <property type="entry name" value="UPF0702_alpha/beta_dom_sf"/>
</dbReference>
<dbReference type="InterPro" id="IPR012452">
    <property type="entry name" value="DUF1657"/>
</dbReference>
<keyword evidence="10" id="KW-1185">Reference proteome</keyword>
<keyword evidence="6 7" id="KW-0472">Membrane</keyword>
<reference evidence="9 10" key="1">
    <citation type="submission" date="2015-09" db="EMBL/GenBank/DDBJ databases">
        <title>Genome sequence of Oxobacter pfennigii DSM 3222.</title>
        <authorList>
            <person name="Poehlein A."/>
            <person name="Bengelsdorf F.R."/>
            <person name="Schiel-Bengelsdorf B."/>
            <person name="Duerre P."/>
            <person name="Daniel R."/>
        </authorList>
    </citation>
    <scope>NUCLEOTIDE SEQUENCE [LARGE SCALE GENOMIC DNA]</scope>
    <source>
        <strain evidence="9 10">DSM 3222</strain>
    </source>
</reference>
<dbReference type="AlphaFoldDB" id="A0A0N8NTW9"/>
<feature type="transmembrane region" description="Helical" evidence="7">
    <location>
        <begin position="59"/>
        <end position="78"/>
    </location>
</feature>
<dbReference type="Pfam" id="PF04239">
    <property type="entry name" value="DUF421"/>
    <property type="match status" value="1"/>
</dbReference>
<evidence type="ECO:0000256" key="4">
    <source>
        <dbReference type="ARBA" id="ARBA00022692"/>
    </source>
</evidence>
<sequence>MKDWVEILIRSVSLFLIVLFFTRIMGKGSLSRMSPFKLINLTVMAIIASFLSLKLTTLTFGSIALSVWVLLTIALEYLSIKSKWVHDLVFGKETVLIKQGKVMEENLLQVRLTGEELLRELRSKNAFNLADVEFAVMETTGEISVLLKSDKKPITPHDFGQKVAPQSESQTVILDGNILDEPLSNMGLNRRWLITQLSGLGIALENVFIGQVDSSGDLYVDLFDDSIQTPQPKVKELLYANLERTHADLLKFALQTENAEAKDVYSKDAAKLDAVLNKLKPYLLH</sequence>
<gene>
    <name evidence="9" type="ORF">OXPF_04800</name>
</gene>
<evidence type="ECO:0000313" key="10">
    <source>
        <dbReference type="Proteomes" id="UP000050326"/>
    </source>
</evidence>
<keyword evidence="4 7" id="KW-0812">Transmembrane</keyword>
<evidence type="ECO:0000313" key="9">
    <source>
        <dbReference type="EMBL" id="KPU46000.1"/>
    </source>
</evidence>
<dbReference type="Proteomes" id="UP000050326">
    <property type="component" value="Unassembled WGS sequence"/>
</dbReference>
<dbReference type="EMBL" id="LKET01000016">
    <property type="protein sequence ID" value="KPU46000.1"/>
    <property type="molecule type" value="Genomic_DNA"/>
</dbReference>
<dbReference type="STRING" id="36849.OXPF_04800"/>
<dbReference type="Gene3D" id="3.30.240.20">
    <property type="entry name" value="bsu07140 like domains"/>
    <property type="match status" value="2"/>
</dbReference>
<comment type="similarity">
    <text evidence="2">Belongs to the UPF0702 family.</text>
</comment>
<protein>
    <recommendedName>
        <fullName evidence="8">YetF C-terminal domain-containing protein</fullName>
    </recommendedName>
</protein>
<feature type="transmembrane region" description="Helical" evidence="7">
    <location>
        <begin position="36"/>
        <end position="53"/>
    </location>
</feature>
<dbReference type="Pfam" id="PF07870">
    <property type="entry name" value="DUF1657"/>
    <property type="match status" value="1"/>
</dbReference>
<comment type="subcellular location">
    <subcellularLocation>
        <location evidence="1">Cell membrane</location>
        <topology evidence="1">Multi-pass membrane protein</topology>
    </subcellularLocation>
</comment>
<dbReference type="InterPro" id="IPR007353">
    <property type="entry name" value="DUF421"/>
</dbReference>